<dbReference type="PANTHER" id="PTHR46173">
    <property type="entry name" value="CCA TRNA NUCLEOTIDYLTRANSFERASE 1, MITOCHONDRIAL"/>
    <property type="match status" value="1"/>
</dbReference>
<accession>A0A135L3X7</accession>
<feature type="domain" description="CCA-adding enzyme C-terminal" evidence="12">
    <location>
        <begin position="253"/>
        <end position="398"/>
    </location>
</feature>
<dbReference type="GO" id="GO:0008033">
    <property type="term" value="P:tRNA processing"/>
    <property type="evidence" value="ECO:0007669"/>
    <property type="project" value="UniProtKB-KW"/>
</dbReference>
<comment type="caution">
    <text evidence="13">The sequence shown here is derived from an EMBL/GenBank/DDBJ whole genome shotgun (WGS) entry which is preliminary data.</text>
</comment>
<evidence type="ECO:0000256" key="6">
    <source>
        <dbReference type="ARBA" id="ARBA00022741"/>
    </source>
</evidence>
<protein>
    <recommendedName>
        <fullName evidence="15">CCA tRNA nucleotidyltransferase</fullName>
    </recommendedName>
</protein>
<keyword evidence="7" id="KW-0460">Magnesium</keyword>
<reference evidence="13 14" key="1">
    <citation type="submission" date="2016-02" db="EMBL/GenBank/DDBJ databases">
        <title>Draft Genome for Tepidibacillus decaturensis nov. sp. Strain Z9, an Anaerobic, Moderately Thermophilic and Heterotrophic Bacterium from Deep Subsurface of the Illinois Basin, USA.</title>
        <authorList>
            <person name="Dong Y."/>
            <person name="Chang J.Y."/>
            <person name="Sanford R."/>
            <person name="Fouke B.W."/>
        </authorList>
    </citation>
    <scope>NUCLEOTIDE SEQUENCE [LARGE SCALE GENOMIC DNA]</scope>
    <source>
        <strain evidence="13 14">Z9</strain>
    </source>
</reference>
<evidence type="ECO:0000259" key="10">
    <source>
        <dbReference type="Pfam" id="PF01743"/>
    </source>
</evidence>
<sequence>MLEKIEVGRKILKQLNTNSYQAYFVGGMVRDLLLGREIHDIDIATNALPEEVMQIFPKSIPTGLKHGTVTIVEEGVPFEVTTFRKEGQYLDYRHPSHLEFVSSLVEDLKRRDFTINAMAMDVNGLLIDPFQGQAALKSKLVISVGKPKDRFLEDPLRIMRAIRFASQLQFQIEEETKQGILEVGSYLQYIAMERIKSEMDKIMASENPGYGISGLFELGLIQYIRGLKDTRFISLYPKELSELLSKTSDVLLRWVIIFYFLKEEERLFLLSEMKFSKKEQVKINKIFSALTMMQGGIQLIQLKRCLVELDFQSCSKAIEMTWMLGQISEEERLYWQQKLLYTDQDLKVRKIKDLAITGNDLLQFFNRPGGPWVRELLEELFEQVVYGQLLNDPKILLKKSLELKGDQK</sequence>
<dbReference type="Gene3D" id="3.30.460.10">
    <property type="entry name" value="Beta Polymerase, domain 2"/>
    <property type="match status" value="1"/>
</dbReference>
<dbReference type="NCBIfam" id="NF009814">
    <property type="entry name" value="PRK13299.1"/>
    <property type="match status" value="1"/>
</dbReference>
<evidence type="ECO:0000256" key="9">
    <source>
        <dbReference type="RuleBase" id="RU003953"/>
    </source>
</evidence>
<dbReference type="EMBL" id="LSKU01000001">
    <property type="protein sequence ID" value="KXG43617.1"/>
    <property type="molecule type" value="Genomic_DNA"/>
</dbReference>
<feature type="domain" description="tRNA nucleotidyltransferase/poly(A) polymerase RNA and SrmB- binding" evidence="11">
    <location>
        <begin position="170"/>
        <end position="224"/>
    </location>
</feature>
<evidence type="ECO:0000256" key="4">
    <source>
        <dbReference type="ARBA" id="ARBA00022695"/>
    </source>
</evidence>
<comment type="cofactor">
    <cofactor evidence="1">
        <name>Mg(2+)</name>
        <dbReference type="ChEBI" id="CHEBI:18420"/>
    </cofactor>
</comment>
<keyword evidence="4" id="KW-0548">Nucleotidyltransferase</keyword>
<organism evidence="13 14">
    <name type="scientific">Tepidibacillus decaturensis</name>
    <dbReference type="NCBI Taxonomy" id="1413211"/>
    <lineage>
        <taxon>Bacteria</taxon>
        <taxon>Bacillati</taxon>
        <taxon>Bacillota</taxon>
        <taxon>Bacilli</taxon>
        <taxon>Bacillales</taxon>
        <taxon>Bacillaceae</taxon>
        <taxon>Tepidibacillus</taxon>
    </lineage>
</organism>
<evidence type="ECO:0000259" key="11">
    <source>
        <dbReference type="Pfam" id="PF12627"/>
    </source>
</evidence>
<dbReference type="SUPFAM" id="SSF81301">
    <property type="entry name" value="Nucleotidyltransferase"/>
    <property type="match status" value="1"/>
</dbReference>
<evidence type="ECO:0008006" key="15">
    <source>
        <dbReference type="Google" id="ProtNLM"/>
    </source>
</evidence>
<evidence type="ECO:0000313" key="14">
    <source>
        <dbReference type="Proteomes" id="UP000070352"/>
    </source>
</evidence>
<feature type="domain" description="Poly A polymerase head" evidence="10">
    <location>
        <begin position="22"/>
        <end position="141"/>
    </location>
</feature>
<evidence type="ECO:0000256" key="2">
    <source>
        <dbReference type="ARBA" id="ARBA00022679"/>
    </source>
</evidence>
<dbReference type="STRING" id="1413211.U473_06010"/>
<dbReference type="Gene3D" id="1.10.246.80">
    <property type="match status" value="1"/>
</dbReference>
<evidence type="ECO:0000256" key="7">
    <source>
        <dbReference type="ARBA" id="ARBA00022842"/>
    </source>
</evidence>
<dbReference type="InterPro" id="IPR050264">
    <property type="entry name" value="Bact_CCA-adding_enz_type3_sf"/>
</dbReference>
<evidence type="ECO:0000256" key="8">
    <source>
        <dbReference type="ARBA" id="ARBA00022884"/>
    </source>
</evidence>
<keyword evidence="8 9" id="KW-0694">RNA-binding</keyword>
<dbReference type="InterPro" id="IPR002646">
    <property type="entry name" value="PolA_pol_head_dom"/>
</dbReference>
<keyword evidence="3" id="KW-0819">tRNA processing</keyword>
<evidence type="ECO:0000256" key="3">
    <source>
        <dbReference type="ARBA" id="ARBA00022694"/>
    </source>
</evidence>
<dbReference type="SUPFAM" id="SSF81891">
    <property type="entry name" value="Poly A polymerase C-terminal region-like"/>
    <property type="match status" value="1"/>
</dbReference>
<dbReference type="GO" id="GO:0000166">
    <property type="term" value="F:nucleotide binding"/>
    <property type="evidence" value="ECO:0007669"/>
    <property type="project" value="UniProtKB-KW"/>
</dbReference>
<dbReference type="Pfam" id="PF13735">
    <property type="entry name" value="tRNA_NucTran2_2"/>
    <property type="match status" value="1"/>
</dbReference>
<keyword evidence="2 9" id="KW-0808">Transferase</keyword>
<dbReference type="Pfam" id="PF01743">
    <property type="entry name" value="PolyA_pol"/>
    <property type="match status" value="1"/>
</dbReference>
<dbReference type="PANTHER" id="PTHR46173:SF1">
    <property type="entry name" value="CCA TRNA NUCLEOTIDYLTRANSFERASE 1, MITOCHONDRIAL"/>
    <property type="match status" value="1"/>
</dbReference>
<comment type="similarity">
    <text evidence="9">Belongs to the tRNA nucleotidyltransferase/poly(A) polymerase family.</text>
</comment>
<dbReference type="CDD" id="cd05398">
    <property type="entry name" value="NT_ClassII-CCAase"/>
    <property type="match status" value="1"/>
</dbReference>
<keyword evidence="5" id="KW-0479">Metal-binding</keyword>
<dbReference type="InterPro" id="IPR032810">
    <property type="entry name" value="CCA-adding_enz_C"/>
</dbReference>
<dbReference type="GO" id="GO:0000049">
    <property type="term" value="F:tRNA binding"/>
    <property type="evidence" value="ECO:0007669"/>
    <property type="project" value="TreeGrafter"/>
</dbReference>
<dbReference type="GO" id="GO:0016779">
    <property type="term" value="F:nucleotidyltransferase activity"/>
    <property type="evidence" value="ECO:0007669"/>
    <property type="project" value="UniProtKB-KW"/>
</dbReference>
<dbReference type="AlphaFoldDB" id="A0A135L3X7"/>
<evidence type="ECO:0000256" key="5">
    <source>
        <dbReference type="ARBA" id="ARBA00022723"/>
    </source>
</evidence>
<dbReference type="Proteomes" id="UP000070352">
    <property type="component" value="Unassembled WGS sequence"/>
</dbReference>
<evidence type="ECO:0000313" key="13">
    <source>
        <dbReference type="EMBL" id="KXG43617.1"/>
    </source>
</evidence>
<gene>
    <name evidence="13" type="ORF">U473_06010</name>
</gene>
<keyword evidence="6" id="KW-0547">Nucleotide-binding</keyword>
<keyword evidence="14" id="KW-1185">Reference proteome</keyword>
<dbReference type="Pfam" id="PF12627">
    <property type="entry name" value="PolyA_pol_RNAbd"/>
    <property type="match status" value="1"/>
</dbReference>
<dbReference type="InterPro" id="IPR032828">
    <property type="entry name" value="PolyA_RNA-bd"/>
</dbReference>
<evidence type="ECO:0000259" key="12">
    <source>
        <dbReference type="Pfam" id="PF13735"/>
    </source>
</evidence>
<dbReference type="GO" id="GO:0046872">
    <property type="term" value="F:metal ion binding"/>
    <property type="evidence" value="ECO:0007669"/>
    <property type="project" value="UniProtKB-KW"/>
</dbReference>
<name>A0A135L3X7_9BACI</name>
<proteinExistence type="inferred from homology"/>
<dbReference type="InterPro" id="IPR043519">
    <property type="entry name" value="NT_sf"/>
</dbReference>
<evidence type="ECO:0000256" key="1">
    <source>
        <dbReference type="ARBA" id="ARBA00001946"/>
    </source>
</evidence>
<dbReference type="Gene3D" id="1.10.3090.10">
    <property type="entry name" value="cca-adding enzyme, domain 2"/>
    <property type="match status" value="1"/>
</dbReference>